<dbReference type="PRINTS" id="PR00039">
    <property type="entry name" value="HTHLYSR"/>
</dbReference>
<dbReference type="RefSeq" id="WP_353628446.1">
    <property type="nucleotide sequence ID" value="NZ_CP159194.1"/>
</dbReference>
<feature type="domain" description="HTH lysR-type" evidence="5">
    <location>
        <begin position="17"/>
        <end position="74"/>
    </location>
</feature>
<dbReference type="SUPFAM" id="SSF46785">
    <property type="entry name" value="Winged helix' DNA-binding domain"/>
    <property type="match status" value="1"/>
</dbReference>
<evidence type="ECO:0000256" key="1">
    <source>
        <dbReference type="ARBA" id="ARBA00009437"/>
    </source>
</evidence>
<dbReference type="InterPro" id="IPR000847">
    <property type="entry name" value="LysR_HTH_N"/>
</dbReference>
<dbReference type="KEGG" id="suly:ABM428_15830"/>
<dbReference type="AlphaFoldDB" id="A0AAU8C769"/>
<organism evidence="6">
    <name type="scientific">Sulfitobacter sp. TCYB15</name>
    <dbReference type="NCBI Taxonomy" id="3229275"/>
    <lineage>
        <taxon>Bacteria</taxon>
        <taxon>Pseudomonadati</taxon>
        <taxon>Pseudomonadota</taxon>
        <taxon>Alphaproteobacteria</taxon>
        <taxon>Rhodobacterales</taxon>
        <taxon>Roseobacteraceae</taxon>
        <taxon>Sulfitobacter</taxon>
    </lineage>
</organism>
<name>A0AAU8C769_9RHOB</name>
<keyword evidence="6" id="KW-0614">Plasmid</keyword>
<dbReference type="PANTHER" id="PTHR30537">
    <property type="entry name" value="HTH-TYPE TRANSCRIPTIONAL REGULATOR"/>
    <property type="match status" value="1"/>
</dbReference>
<dbReference type="Gene3D" id="1.10.10.10">
    <property type="entry name" value="Winged helix-like DNA-binding domain superfamily/Winged helix DNA-binding domain"/>
    <property type="match status" value="1"/>
</dbReference>
<dbReference type="GO" id="GO:0043565">
    <property type="term" value="F:sequence-specific DNA binding"/>
    <property type="evidence" value="ECO:0007669"/>
    <property type="project" value="TreeGrafter"/>
</dbReference>
<accession>A0AAU8C769</accession>
<sequence length="314" mass="34197">MTDRMLKANSGNMVKSHNLNRLAYFAAVIETGSFTKAADRLGVTKAVVSSQVTQLEQELKTALLVRNTRKVSSTDAGRLFYLRCTSILNEAEEAFNEVSQLSEHPVGTLRLTAPNDYGTTVVAPLVAAFRRQYPGCQVELYLGDEISDLMEGELDLAIRVGWLRDSTLLARKLGGFQQLLVGSGKASDLFKDVGHPNDLAHVPFIANRALSEPLHWRFQNAAGETAPVTVQSNLTIDSAPAILAAVENGAGLAILPDYLVRDRLTSGTLTQVLPAWHLPEGGIFLVLPAAKFRAAKVTVFTKMLRQAEKLRENG</sequence>
<evidence type="ECO:0000256" key="2">
    <source>
        <dbReference type="ARBA" id="ARBA00023015"/>
    </source>
</evidence>
<keyword evidence="3" id="KW-0238">DNA-binding</keyword>
<dbReference type="SUPFAM" id="SSF53850">
    <property type="entry name" value="Periplasmic binding protein-like II"/>
    <property type="match status" value="1"/>
</dbReference>
<reference evidence="6" key="2">
    <citation type="submission" date="2024-06" db="EMBL/GenBank/DDBJ databases">
        <authorList>
            <person name="Deng Y."/>
        </authorList>
    </citation>
    <scope>NUCLEOTIDE SEQUENCE</scope>
    <source>
        <strain evidence="6">TCYB15</strain>
        <plasmid evidence="6">pZYJ01</plasmid>
    </source>
</reference>
<dbReference type="Gene3D" id="3.40.190.290">
    <property type="match status" value="1"/>
</dbReference>
<evidence type="ECO:0000256" key="4">
    <source>
        <dbReference type="ARBA" id="ARBA00023163"/>
    </source>
</evidence>
<proteinExistence type="inferred from homology"/>
<comment type="similarity">
    <text evidence="1">Belongs to the LysR transcriptional regulatory family.</text>
</comment>
<dbReference type="InterPro" id="IPR036390">
    <property type="entry name" value="WH_DNA-bd_sf"/>
</dbReference>
<gene>
    <name evidence="6" type="ORF">ABM428_15830</name>
</gene>
<dbReference type="GO" id="GO:0006351">
    <property type="term" value="P:DNA-templated transcription"/>
    <property type="evidence" value="ECO:0007669"/>
    <property type="project" value="TreeGrafter"/>
</dbReference>
<dbReference type="InterPro" id="IPR036388">
    <property type="entry name" value="WH-like_DNA-bd_sf"/>
</dbReference>
<dbReference type="Pfam" id="PF00126">
    <property type="entry name" value="HTH_1"/>
    <property type="match status" value="1"/>
</dbReference>
<geneLocation type="plasmid" evidence="6">
    <name>pZYJ01</name>
</geneLocation>
<keyword evidence="4" id="KW-0804">Transcription</keyword>
<dbReference type="GO" id="GO:0003700">
    <property type="term" value="F:DNA-binding transcription factor activity"/>
    <property type="evidence" value="ECO:0007669"/>
    <property type="project" value="InterPro"/>
</dbReference>
<evidence type="ECO:0000256" key="3">
    <source>
        <dbReference type="ARBA" id="ARBA00023125"/>
    </source>
</evidence>
<evidence type="ECO:0000313" key="6">
    <source>
        <dbReference type="EMBL" id="XCF11831.1"/>
    </source>
</evidence>
<dbReference type="Pfam" id="PF03466">
    <property type="entry name" value="LysR_substrate"/>
    <property type="match status" value="1"/>
</dbReference>
<protein>
    <submittedName>
        <fullName evidence="6">LysR substrate-binding domain-containing protein</fullName>
    </submittedName>
</protein>
<dbReference type="InterPro" id="IPR058163">
    <property type="entry name" value="LysR-type_TF_proteobact-type"/>
</dbReference>
<dbReference type="PANTHER" id="PTHR30537:SF66">
    <property type="entry name" value="IRON-REGULATED VIRULENCE REGULATORY PROTEIN IRGB"/>
    <property type="match status" value="1"/>
</dbReference>
<dbReference type="EMBL" id="CP159194">
    <property type="protein sequence ID" value="XCF11831.1"/>
    <property type="molecule type" value="Genomic_DNA"/>
</dbReference>
<keyword evidence="2" id="KW-0805">Transcription regulation</keyword>
<reference evidence="6" key="1">
    <citation type="journal article" date="2020" name="Int. J. Syst. Evol. Microbiol.">
        <title>Notification of changes in taxonomic opinion previously published outside the IJSEM.</title>
        <authorList>
            <person name="Oren A."/>
            <person name="Garrity G."/>
        </authorList>
    </citation>
    <scope>NUCLEOTIDE SEQUENCE</scope>
    <source>
        <strain evidence="6">TCYB15</strain>
    </source>
</reference>
<dbReference type="InterPro" id="IPR005119">
    <property type="entry name" value="LysR_subst-bd"/>
</dbReference>
<dbReference type="PROSITE" id="PS50931">
    <property type="entry name" value="HTH_LYSR"/>
    <property type="match status" value="1"/>
</dbReference>
<dbReference type="FunFam" id="1.10.10.10:FF:000001">
    <property type="entry name" value="LysR family transcriptional regulator"/>
    <property type="match status" value="1"/>
</dbReference>
<evidence type="ECO:0000259" key="5">
    <source>
        <dbReference type="PROSITE" id="PS50931"/>
    </source>
</evidence>
<dbReference type="CDD" id="cd08422">
    <property type="entry name" value="PBP2_CrgA_like"/>
    <property type="match status" value="1"/>
</dbReference>